<protein>
    <submittedName>
        <fullName evidence="2">Alpha/beta hydrolase</fullName>
    </submittedName>
</protein>
<dbReference type="RefSeq" id="WP_221920226.1">
    <property type="nucleotide sequence ID" value="NZ_CP173660.1"/>
</dbReference>
<organism evidence="2 3">
    <name type="scientific">Sellimonas caecigallum</name>
    <dbReference type="NCBI Taxonomy" id="2592333"/>
    <lineage>
        <taxon>Bacteria</taxon>
        <taxon>Bacillati</taxon>
        <taxon>Bacillota</taxon>
        <taxon>Clostridia</taxon>
        <taxon>Lachnospirales</taxon>
        <taxon>Lachnospiraceae</taxon>
        <taxon>Sellimonas</taxon>
    </lineage>
</organism>
<dbReference type="Pfam" id="PF07859">
    <property type="entry name" value="Abhydrolase_3"/>
    <property type="match status" value="1"/>
</dbReference>
<proteinExistence type="predicted"/>
<evidence type="ECO:0000313" key="3">
    <source>
        <dbReference type="Proteomes" id="UP000779049"/>
    </source>
</evidence>
<dbReference type="GO" id="GO:0016787">
    <property type="term" value="F:hydrolase activity"/>
    <property type="evidence" value="ECO:0007669"/>
    <property type="project" value="UniProtKB-KW"/>
</dbReference>
<dbReference type="InterPro" id="IPR029058">
    <property type="entry name" value="AB_hydrolase_fold"/>
</dbReference>
<dbReference type="SUPFAM" id="SSF53474">
    <property type="entry name" value="alpha/beta-Hydrolases"/>
    <property type="match status" value="1"/>
</dbReference>
<sequence length="283" mass="32267">MFTEREIHLDTSAFPKKAVIYENPDIPPKACLLYFHGGGLLYGTKKDLPSLHLELLTSAGYLIVSYDYPLAPAAKLETIVADVEASIRHYTEQPSLYYRKPLPYFLWGRSAGAYLCLLAAAKNAFPTPPKGILSFYGYGFLCDDWFCTPSPYYCTLPEVPSSCLDAIKDEIITEGDLNTRYSLYVYARQSGQWKSLIYEGRDKTFYLDYSLRTCDRLPCPLFCAHSTGDTDVPYAEFLELCRKYRAQRFVVSRSLHDFDRDESDPAARKLLESTISFMEQSLQ</sequence>
<keyword evidence="3" id="KW-1185">Reference proteome</keyword>
<dbReference type="EMBL" id="VIRV01000021">
    <property type="protein sequence ID" value="MBY0759673.1"/>
    <property type="molecule type" value="Genomic_DNA"/>
</dbReference>
<name>A0ABS7L9L0_9FIRM</name>
<dbReference type="PANTHER" id="PTHR23024:SF24">
    <property type="entry name" value="ALPHA_BETA HYDROLASE FOLD-3 DOMAIN-CONTAINING PROTEIN"/>
    <property type="match status" value="1"/>
</dbReference>
<dbReference type="InterPro" id="IPR013094">
    <property type="entry name" value="AB_hydrolase_3"/>
</dbReference>
<keyword evidence="2" id="KW-0378">Hydrolase</keyword>
<comment type="caution">
    <text evidence="2">The sequence shown here is derived from an EMBL/GenBank/DDBJ whole genome shotgun (WGS) entry which is preliminary data.</text>
</comment>
<dbReference type="Gene3D" id="3.40.50.1820">
    <property type="entry name" value="alpha/beta hydrolase"/>
    <property type="match status" value="1"/>
</dbReference>
<gene>
    <name evidence="2" type="ORF">FLB61_11365</name>
</gene>
<dbReference type="Proteomes" id="UP000779049">
    <property type="component" value="Unassembled WGS sequence"/>
</dbReference>
<reference evidence="2 3" key="1">
    <citation type="journal article" date="2020" name="New Microbes New Infect">
        <title>Sellimonas caecigallum sp. nov., description and genome sequence of a new member of the Sellimonas genus isolated from the cecum of feral chicken.</title>
        <authorList>
            <person name="Wongkuna S."/>
            <person name="Ghimire S."/>
            <person name="Antony L."/>
            <person name="Chankhamhaengdecha S."/>
            <person name="Janvilisri T."/>
            <person name="Scaria J."/>
        </authorList>
    </citation>
    <scope>NUCLEOTIDE SEQUENCE [LARGE SCALE GENOMIC DNA]</scope>
    <source>
        <strain evidence="2 3">SW451</strain>
    </source>
</reference>
<evidence type="ECO:0000313" key="2">
    <source>
        <dbReference type="EMBL" id="MBY0759673.1"/>
    </source>
</evidence>
<dbReference type="PANTHER" id="PTHR23024">
    <property type="entry name" value="ARYLACETAMIDE DEACETYLASE"/>
    <property type="match status" value="1"/>
</dbReference>
<feature type="domain" description="Alpha/beta hydrolase fold-3" evidence="1">
    <location>
        <begin position="32"/>
        <end position="137"/>
    </location>
</feature>
<evidence type="ECO:0000259" key="1">
    <source>
        <dbReference type="Pfam" id="PF07859"/>
    </source>
</evidence>
<accession>A0ABS7L9L0</accession>
<dbReference type="InterPro" id="IPR050466">
    <property type="entry name" value="Carboxylest/Gibb_receptor"/>
</dbReference>